<accession>A0A9W6N669</accession>
<evidence type="ECO:0000313" key="1">
    <source>
        <dbReference type="EMBL" id="GLK79090.1"/>
    </source>
</evidence>
<evidence type="ECO:0000313" key="2">
    <source>
        <dbReference type="Proteomes" id="UP001143309"/>
    </source>
</evidence>
<dbReference type="AlphaFoldDB" id="A0A9W6N669"/>
<keyword evidence="2" id="KW-1185">Reference proteome</keyword>
<gene>
    <name evidence="1" type="ORF">GCM10008174_08310</name>
</gene>
<dbReference type="RefSeq" id="WP_271199576.1">
    <property type="nucleotide sequence ID" value="NZ_BSFL01000001.1"/>
</dbReference>
<organism evidence="1 2">
    <name type="scientific">Methylopila turkensis</name>
    <dbReference type="NCBI Taxonomy" id="1437816"/>
    <lineage>
        <taxon>Bacteria</taxon>
        <taxon>Pseudomonadati</taxon>
        <taxon>Pseudomonadota</taxon>
        <taxon>Alphaproteobacteria</taxon>
        <taxon>Hyphomicrobiales</taxon>
        <taxon>Methylopilaceae</taxon>
        <taxon>Methylopila</taxon>
    </lineage>
</organism>
<name>A0A9W6N669_9HYPH</name>
<reference evidence="1" key="1">
    <citation type="journal article" date="2014" name="Int. J. Syst. Evol. Microbiol.">
        <title>Complete genome sequence of Corynebacterium casei LMG S-19264T (=DSM 44701T), isolated from a smear-ripened cheese.</title>
        <authorList>
            <consortium name="US DOE Joint Genome Institute (JGI-PGF)"/>
            <person name="Walter F."/>
            <person name="Albersmeier A."/>
            <person name="Kalinowski J."/>
            <person name="Ruckert C."/>
        </authorList>
    </citation>
    <scope>NUCLEOTIDE SEQUENCE</scope>
    <source>
        <strain evidence="1">VKM B-2748</strain>
    </source>
</reference>
<dbReference type="Proteomes" id="UP001143309">
    <property type="component" value="Unassembled WGS sequence"/>
</dbReference>
<comment type="caution">
    <text evidence="1">The sequence shown here is derived from an EMBL/GenBank/DDBJ whole genome shotgun (WGS) entry which is preliminary data.</text>
</comment>
<reference evidence="1" key="2">
    <citation type="submission" date="2023-01" db="EMBL/GenBank/DDBJ databases">
        <authorList>
            <person name="Sun Q."/>
            <person name="Evtushenko L."/>
        </authorList>
    </citation>
    <scope>NUCLEOTIDE SEQUENCE</scope>
    <source>
        <strain evidence="1">VKM B-2748</strain>
    </source>
</reference>
<dbReference type="EMBL" id="BSFL01000001">
    <property type="protein sequence ID" value="GLK79090.1"/>
    <property type="molecule type" value="Genomic_DNA"/>
</dbReference>
<protein>
    <submittedName>
        <fullName evidence="1">Uncharacterized protein</fullName>
    </submittedName>
</protein>
<proteinExistence type="predicted"/>
<sequence length="152" mass="16566">MTKSQLRLTIEQDDTLTVVIHAKVTTSTFSGYSAAHFEPMSVRQTFVPALMAFPLSSDNPATLEGGFWKQGVQGQLDQIHLRVVVRPHGTRGAILVHTDVATEVWNGADVDLQQTCTARFLTSYEELNRFASALDQALGAMSGEVALSAMEL</sequence>